<dbReference type="SMART" id="SM00184">
    <property type="entry name" value="RING"/>
    <property type="match status" value="2"/>
</dbReference>
<organism evidence="13 14">
    <name type="scientific">Lasiosphaeria ovina</name>
    <dbReference type="NCBI Taxonomy" id="92902"/>
    <lineage>
        <taxon>Eukaryota</taxon>
        <taxon>Fungi</taxon>
        <taxon>Dikarya</taxon>
        <taxon>Ascomycota</taxon>
        <taxon>Pezizomycotina</taxon>
        <taxon>Sordariomycetes</taxon>
        <taxon>Sordariomycetidae</taxon>
        <taxon>Sordariales</taxon>
        <taxon>Lasiosphaeriaceae</taxon>
        <taxon>Lasiosphaeria</taxon>
    </lineage>
</organism>
<dbReference type="PANTHER" id="PTHR22770">
    <property type="entry name" value="UBIQUITIN CONJUGATING ENZYME 7 INTERACTING PROTEIN-RELATED"/>
    <property type="match status" value="1"/>
</dbReference>
<dbReference type="GO" id="GO:0008270">
    <property type="term" value="F:zinc ion binding"/>
    <property type="evidence" value="ECO:0007669"/>
    <property type="project" value="UniProtKB-KW"/>
</dbReference>
<evidence type="ECO:0000256" key="8">
    <source>
        <dbReference type="PROSITE-ProRule" id="PRU00723"/>
    </source>
</evidence>
<dbReference type="SMART" id="SM00356">
    <property type="entry name" value="ZnF_C3H1"/>
    <property type="match status" value="3"/>
</dbReference>
<dbReference type="InterPro" id="IPR002867">
    <property type="entry name" value="IBR_dom"/>
</dbReference>
<feature type="domain" description="RING-type" evidence="12">
    <location>
        <begin position="640"/>
        <end position="858"/>
    </location>
</feature>
<dbReference type="SUPFAM" id="SSF90229">
    <property type="entry name" value="CCCH zinc finger"/>
    <property type="match status" value="1"/>
</dbReference>
<dbReference type="AlphaFoldDB" id="A0AAE0K655"/>
<evidence type="ECO:0000259" key="10">
    <source>
        <dbReference type="PROSITE" id="PS50089"/>
    </source>
</evidence>
<evidence type="ECO:0000313" key="14">
    <source>
        <dbReference type="Proteomes" id="UP001287356"/>
    </source>
</evidence>
<keyword evidence="6" id="KW-0833">Ubl conjugation pathway</keyword>
<reference evidence="13" key="2">
    <citation type="submission" date="2023-06" db="EMBL/GenBank/DDBJ databases">
        <authorList>
            <consortium name="Lawrence Berkeley National Laboratory"/>
            <person name="Haridas S."/>
            <person name="Hensen N."/>
            <person name="Bonometti L."/>
            <person name="Westerberg I."/>
            <person name="Brannstrom I.O."/>
            <person name="Guillou S."/>
            <person name="Cros-Aarteil S."/>
            <person name="Calhoun S."/>
            <person name="Kuo A."/>
            <person name="Mondo S."/>
            <person name="Pangilinan J."/>
            <person name="Riley R."/>
            <person name="Labutti K."/>
            <person name="Andreopoulos B."/>
            <person name="Lipzen A."/>
            <person name="Chen C."/>
            <person name="Yanf M."/>
            <person name="Daum C."/>
            <person name="Ng V."/>
            <person name="Clum A."/>
            <person name="Steindorff A."/>
            <person name="Ohm R."/>
            <person name="Martin F."/>
            <person name="Silar P."/>
            <person name="Natvig D."/>
            <person name="Lalanne C."/>
            <person name="Gautier V."/>
            <person name="Ament-Velasquez S.L."/>
            <person name="Kruys A."/>
            <person name="Hutchinson M.I."/>
            <person name="Powell A.J."/>
            <person name="Barry K."/>
            <person name="Miller A.N."/>
            <person name="Grigoriev I.V."/>
            <person name="Debuchy R."/>
            <person name="Gladieux P."/>
            <person name="Thoren M.H."/>
            <person name="Johannesson H."/>
        </authorList>
    </citation>
    <scope>NUCLEOTIDE SEQUENCE</scope>
    <source>
        <strain evidence="13">CBS 958.72</strain>
    </source>
</reference>
<dbReference type="GO" id="GO:0000151">
    <property type="term" value="C:ubiquitin ligase complex"/>
    <property type="evidence" value="ECO:0007669"/>
    <property type="project" value="TreeGrafter"/>
</dbReference>
<keyword evidence="14" id="KW-1185">Reference proteome</keyword>
<dbReference type="Pfam" id="PF01485">
    <property type="entry name" value="IBR"/>
    <property type="match status" value="1"/>
</dbReference>
<feature type="zinc finger region" description="C3H1-type" evidence="8">
    <location>
        <begin position="95"/>
        <end position="121"/>
    </location>
</feature>
<dbReference type="EMBL" id="JAULSN010000005">
    <property type="protein sequence ID" value="KAK3370793.1"/>
    <property type="molecule type" value="Genomic_DNA"/>
</dbReference>
<reference evidence="13" key="1">
    <citation type="journal article" date="2023" name="Mol. Phylogenet. Evol.">
        <title>Genome-scale phylogeny and comparative genomics of the fungal order Sordariales.</title>
        <authorList>
            <person name="Hensen N."/>
            <person name="Bonometti L."/>
            <person name="Westerberg I."/>
            <person name="Brannstrom I.O."/>
            <person name="Guillou S."/>
            <person name="Cros-Aarteil S."/>
            <person name="Calhoun S."/>
            <person name="Haridas S."/>
            <person name="Kuo A."/>
            <person name="Mondo S."/>
            <person name="Pangilinan J."/>
            <person name="Riley R."/>
            <person name="LaButti K."/>
            <person name="Andreopoulos B."/>
            <person name="Lipzen A."/>
            <person name="Chen C."/>
            <person name="Yan M."/>
            <person name="Daum C."/>
            <person name="Ng V."/>
            <person name="Clum A."/>
            <person name="Steindorff A."/>
            <person name="Ohm R.A."/>
            <person name="Martin F."/>
            <person name="Silar P."/>
            <person name="Natvig D.O."/>
            <person name="Lalanne C."/>
            <person name="Gautier V."/>
            <person name="Ament-Velasquez S.L."/>
            <person name="Kruys A."/>
            <person name="Hutchinson M.I."/>
            <person name="Powell A.J."/>
            <person name="Barry K."/>
            <person name="Miller A.N."/>
            <person name="Grigoriev I.V."/>
            <person name="Debuchy R."/>
            <person name="Gladieux P."/>
            <person name="Hiltunen Thoren M."/>
            <person name="Johannesson H."/>
        </authorList>
    </citation>
    <scope>NUCLEOTIDE SEQUENCE</scope>
    <source>
        <strain evidence="13">CBS 958.72</strain>
    </source>
</reference>
<dbReference type="PANTHER" id="PTHR22770:SF13">
    <property type="entry name" value="RING-TYPE DOMAIN-CONTAINING PROTEIN"/>
    <property type="match status" value="1"/>
</dbReference>
<feature type="zinc finger region" description="C3H1-type" evidence="8">
    <location>
        <begin position="50"/>
        <end position="77"/>
    </location>
</feature>
<dbReference type="SMART" id="SM00647">
    <property type="entry name" value="IBR"/>
    <property type="match status" value="2"/>
</dbReference>
<comment type="caution">
    <text evidence="13">The sequence shown here is derived from an EMBL/GenBank/DDBJ whole genome shotgun (WGS) entry which is preliminary data.</text>
</comment>
<evidence type="ECO:0000256" key="5">
    <source>
        <dbReference type="ARBA" id="ARBA00022771"/>
    </source>
</evidence>
<dbReference type="GO" id="GO:0097039">
    <property type="term" value="P:protein linear polyubiquitination"/>
    <property type="evidence" value="ECO:0007669"/>
    <property type="project" value="TreeGrafter"/>
</dbReference>
<evidence type="ECO:0000259" key="11">
    <source>
        <dbReference type="PROSITE" id="PS50103"/>
    </source>
</evidence>
<dbReference type="PROSITE" id="PS51873">
    <property type="entry name" value="TRIAD"/>
    <property type="match status" value="1"/>
</dbReference>
<gene>
    <name evidence="13" type="ORF">B0T24DRAFT_627055</name>
</gene>
<dbReference type="SUPFAM" id="SSF57850">
    <property type="entry name" value="RING/U-box"/>
    <property type="match status" value="2"/>
</dbReference>
<feature type="region of interest" description="Disordered" evidence="9">
    <location>
        <begin position="115"/>
        <end position="139"/>
    </location>
</feature>
<evidence type="ECO:0000313" key="13">
    <source>
        <dbReference type="EMBL" id="KAK3370793.1"/>
    </source>
</evidence>
<feature type="domain" description="C3H1-type" evidence="11">
    <location>
        <begin position="50"/>
        <end position="77"/>
    </location>
</feature>
<dbReference type="Gene3D" id="1.20.120.1750">
    <property type="match status" value="1"/>
</dbReference>
<dbReference type="PROSITE" id="PS50103">
    <property type="entry name" value="ZF_C3H1"/>
    <property type="match status" value="3"/>
</dbReference>
<dbReference type="GO" id="GO:0043130">
    <property type="term" value="F:ubiquitin binding"/>
    <property type="evidence" value="ECO:0007669"/>
    <property type="project" value="TreeGrafter"/>
</dbReference>
<evidence type="ECO:0000256" key="2">
    <source>
        <dbReference type="ARBA" id="ARBA00022679"/>
    </source>
</evidence>
<evidence type="ECO:0000256" key="1">
    <source>
        <dbReference type="ARBA" id="ARBA00004906"/>
    </source>
</evidence>
<name>A0AAE0K655_9PEZI</name>
<keyword evidence="7 8" id="KW-0862">Zinc</keyword>
<evidence type="ECO:0000256" key="7">
    <source>
        <dbReference type="ARBA" id="ARBA00022833"/>
    </source>
</evidence>
<feature type="domain" description="RING-type" evidence="10">
    <location>
        <begin position="644"/>
        <end position="685"/>
    </location>
</feature>
<evidence type="ECO:0000259" key="12">
    <source>
        <dbReference type="PROSITE" id="PS51873"/>
    </source>
</evidence>
<dbReference type="GO" id="GO:0004842">
    <property type="term" value="F:ubiquitin-protein transferase activity"/>
    <property type="evidence" value="ECO:0007669"/>
    <property type="project" value="TreeGrafter"/>
</dbReference>
<evidence type="ECO:0000256" key="6">
    <source>
        <dbReference type="ARBA" id="ARBA00022786"/>
    </source>
</evidence>
<protein>
    <recommendedName>
        <fullName evidence="15">Ariadne RING finger</fullName>
    </recommendedName>
</protein>
<evidence type="ECO:0000256" key="4">
    <source>
        <dbReference type="ARBA" id="ARBA00022737"/>
    </source>
</evidence>
<dbReference type="Gene3D" id="3.30.40.10">
    <property type="entry name" value="Zinc/RING finger domain, C3HC4 (zinc finger)"/>
    <property type="match status" value="1"/>
</dbReference>
<keyword evidence="5 8" id="KW-0863">Zinc-finger</keyword>
<dbReference type="InterPro" id="IPR036855">
    <property type="entry name" value="Znf_CCCH_sf"/>
</dbReference>
<dbReference type="Pfam" id="PF26200">
    <property type="entry name" value="Rcat_RNF216"/>
    <property type="match status" value="1"/>
</dbReference>
<proteinExistence type="predicted"/>
<keyword evidence="2" id="KW-0808">Transferase</keyword>
<dbReference type="CDD" id="cd22585">
    <property type="entry name" value="Rcat_RBR_DEAH12-like"/>
    <property type="match status" value="1"/>
</dbReference>
<dbReference type="Proteomes" id="UP001287356">
    <property type="component" value="Unassembled WGS sequence"/>
</dbReference>
<evidence type="ECO:0000256" key="9">
    <source>
        <dbReference type="SAM" id="MobiDB-lite"/>
    </source>
</evidence>
<feature type="domain" description="C3H1-type" evidence="11">
    <location>
        <begin position="9"/>
        <end position="36"/>
    </location>
</feature>
<sequence>MASHLPSSRKPKAACRFAARGYCARGSVCAFAHPGPASLASPPTPTSGSPESKAPCRYFAAGHCARGDACYFAHQLAPSPAPGSVVVPVQSAVDSRAQLPCQFFSKGCRNGDRCPFQHTKDKDTEGTDTPVSENEQDAAFDDQHRDTWIRELGGGFAEFEDGAVVAKVSLPSDIAGVRLDGLPLDSTPQTVTALLADMDVVGHFRVMITDSRADVHVDDPMLAKAMYSRLKLHTDPSQIVFTPIPSPMPRGSGLHSVDCRRVHCSWHRSIRTAWLNFGSEKMAQKAQQKFDAGIYKVAGTKVKAKAPTVSENPSNRQVWTVMLEIPGTADKLDIITSIPDFARPRHIELGVPSYTADADTAATIVKSMLLQAGPLEWWELGSSRGKRIKVQARFVEESHAREAALTLNNKLLWFSRTARLTIHLITSSKVKVLARIYDAVGEQLESQRAVWERQFVRFLAYPPQHGYRVLKLEAEDPVLVARSKDSLDRVITGVVASSNGSDIWSASFQRNGDTRCKSLKRVEEEHGIAIVRDRRKSQLRLFGSEERCSRAVVALEQLVKDESGGDNQHVIELDADQFEWACRGGFKTVGARLGDDMVTFDIVSTPKRILVAGSEQDHAIAAALIARRETPSAVSASDTIKTDCSVCWTDAEQPVRTSCGHVYCVDCFIALCHAQSSPTDFCITCVGDSAQCKQVLALAELQELLPSATFEDLLEASFASFISRHPARFRYCPTPDCGQIYRASPSSPDAAATQNTFTCAKCLVCVCTACHGLHPGMTCAEHRDDTSGARAAVARVKQALGIKDCPRCCTAMEKIEGCNHVMCGGCATHICWVCLATFDTGDECYGHMNEEHEGVFFDV</sequence>
<dbReference type="Gene3D" id="4.10.1000.10">
    <property type="entry name" value="Zinc finger, CCCH-type"/>
    <property type="match status" value="1"/>
</dbReference>
<feature type="domain" description="C3H1-type" evidence="11">
    <location>
        <begin position="95"/>
        <end position="121"/>
    </location>
</feature>
<keyword evidence="4" id="KW-0677">Repeat</keyword>
<keyword evidence="3 8" id="KW-0479">Metal-binding</keyword>
<dbReference type="GO" id="GO:0043161">
    <property type="term" value="P:proteasome-mediated ubiquitin-dependent protein catabolic process"/>
    <property type="evidence" value="ECO:0007669"/>
    <property type="project" value="TreeGrafter"/>
</dbReference>
<dbReference type="InterPro" id="IPR000571">
    <property type="entry name" value="Znf_CCCH"/>
</dbReference>
<dbReference type="PROSITE" id="PS50089">
    <property type="entry name" value="ZF_RING_2"/>
    <property type="match status" value="1"/>
</dbReference>
<accession>A0AAE0K655</accession>
<dbReference type="InterPro" id="IPR044066">
    <property type="entry name" value="TRIAD_supradom"/>
</dbReference>
<evidence type="ECO:0000256" key="3">
    <source>
        <dbReference type="ARBA" id="ARBA00022723"/>
    </source>
</evidence>
<feature type="zinc finger region" description="C3H1-type" evidence="8">
    <location>
        <begin position="9"/>
        <end position="36"/>
    </location>
</feature>
<dbReference type="InterPro" id="IPR013083">
    <property type="entry name" value="Znf_RING/FYVE/PHD"/>
</dbReference>
<dbReference type="InterPro" id="IPR051628">
    <property type="entry name" value="LUBAC_E3_Ligases"/>
</dbReference>
<comment type="pathway">
    <text evidence="1">Protein modification; protein ubiquitination.</text>
</comment>
<dbReference type="InterPro" id="IPR001841">
    <property type="entry name" value="Znf_RING"/>
</dbReference>
<dbReference type="CDD" id="cd20335">
    <property type="entry name" value="BRcat_RBR"/>
    <property type="match status" value="1"/>
</dbReference>
<evidence type="ECO:0008006" key="15">
    <source>
        <dbReference type="Google" id="ProtNLM"/>
    </source>
</evidence>